<dbReference type="Gene3D" id="3.40.50.150">
    <property type="entry name" value="Vaccinia Virus protein VP39"/>
    <property type="match status" value="1"/>
</dbReference>
<accession>A0ABT3G851</accession>
<evidence type="ECO:0000256" key="3">
    <source>
        <dbReference type="ARBA" id="ARBA00022691"/>
    </source>
</evidence>
<dbReference type="PROSITE" id="PS51683">
    <property type="entry name" value="SAM_OMT_II"/>
    <property type="match status" value="1"/>
</dbReference>
<gene>
    <name evidence="5" type="ORF">OJ996_17480</name>
</gene>
<dbReference type="InterPro" id="IPR001077">
    <property type="entry name" value="COMT_C"/>
</dbReference>
<keyword evidence="2" id="KW-0808">Transferase</keyword>
<organism evidence="5 6">
    <name type="scientific">Luteolibacter rhizosphaerae</name>
    <dbReference type="NCBI Taxonomy" id="2989719"/>
    <lineage>
        <taxon>Bacteria</taxon>
        <taxon>Pseudomonadati</taxon>
        <taxon>Verrucomicrobiota</taxon>
        <taxon>Verrucomicrobiia</taxon>
        <taxon>Verrucomicrobiales</taxon>
        <taxon>Verrucomicrobiaceae</taxon>
        <taxon>Luteolibacter</taxon>
    </lineage>
</organism>
<dbReference type="InterPro" id="IPR029063">
    <property type="entry name" value="SAM-dependent_MTases_sf"/>
</dbReference>
<dbReference type="Proteomes" id="UP001165653">
    <property type="component" value="Unassembled WGS sequence"/>
</dbReference>
<dbReference type="EMBL" id="JAPDDR010000009">
    <property type="protein sequence ID" value="MCW1915380.1"/>
    <property type="molecule type" value="Genomic_DNA"/>
</dbReference>
<protein>
    <submittedName>
        <fullName evidence="5">Methyltransferase</fullName>
    </submittedName>
</protein>
<evidence type="ECO:0000256" key="2">
    <source>
        <dbReference type="ARBA" id="ARBA00022679"/>
    </source>
</evidence>
<dbReference type="Pfam" id="PF00891">
    <property type="entry name" value="Methyltransf_2"/>
    <property type="match status" value="1"/>
</dbReference>
<evidence type="ECO:0000256" key="1">
    <source>
        <dbReference type="ARBA" id="ARBA00022603"/>
    </source>
</evidence>
<evidence type="ECO:0000313" key="6">
    <source>
        <dbReference type="Proteomes" id="UP001165653"/>
    </source>
</evidence>
<dbReference type="SUPFAM" id="SSF53335">
    <property type="entry name" value="S-adenosyl-L-methionine-dependent methyltransferases"/>
    <property type="match status" value="1"/>
</dbReference>
<comment type="caution">
    <text evidence="5">The sequence shown here is derived from an EMBL/GenBank/DDBJ whole genome shotgun (WGS) entry which is preliminary data.</text>
</comment>
<dbReference type="GO" id="GO:0032259">
    <property type="term" value="P:methylation"/>
    <property type="evidence" value="ECO:0007669"/>
    <property type="project" value="UniProtKB-KW"/>
</dbReference>
<feature type="domain" description="O-methyltransferase C-terminal" evidence="4">
    <location>
        <begin position="139"/>
        <end position="325"/>
    </location>
</feature>
<evidence type="ECO:0000313" key="5">
    <source>
        <dbReference type="EMBL" id="MCW1915380.1"/>
    </source>
</evidence>
<dbReference type="InterPro" id="IPR036388">
    <property type="entry name" value="WH-like_DNA-bd_sf"/>
</dbReference>
<dbReference type="PANTHER" id="PTHR11746">
    <property type="entry name" value="O-METHYLTRANSFERASE"/>
    <property type="match status" value="1"/>
</dbReference>
<dbReference type="InterPro" id="IPR016461">
    <property type="entry name" value="COMT-like"/>
</dbReference>
<sequence>MEATDLRRIPSSDPLRAYRYRDGLYAADLVTAALVHLDFFTWLAANPSDLAAICRHFGFAGRPADVMMTLFCANGFVTREGDVFHLSDSGRDFLLASSPWSLAPYYRSLKDRPVTKDYLKVLSTGKPANWGGYDESADWHRAMEDEAFARQFTAAMDCRGVLMGPAMAQALDLSRFSRLLDIGGGSGIYACSLVANHPKLSATVFDQFSVEKIARTRIAELGYADRVDVRAGDMLKEELPGGYDLHLYSNVLHDWDLPEVRQLLAASFRALAPGGMLLIHDAFIDADKCGPLPVAEYSALLMHSTQGKCYSTAEYEVLATEAGFRGFSFRTTAADRGVMTAGKP</sequence>
<evidence type="ECO:0000259" key="4">
    <source>
        <dbReference type="Pfam" id="PF00891"/>
    </source>
</evidence>
<dbReference type="Gene3D" id="1.10.10.10">
    <property type="entry name" value="Winged helix-like DNA-binding domain superfamily/Winged helix DNA-binding domain"/>
    <property type="match status" value="1"/>
</dbReference>
<dbReference type="GO" id="GO:0008168">
    <property type="term" value="F:methyltransferase activity"/>
    <property type="evidence" value="ECO:0007669"/>
    <property type="project" value="UniProtKB-KW"/>
</dbReference>
<keyword evidence="3" id="KW-0949">S-adenosyl-L-methionine</keyword>
<dbReference type="RefSeq" id="WP_264514928.1">
    <property type="nucleotide sequence ID" value="NZ_JAPDDR010000009.1"/>
</dbReference>
<reference evidence="5" key="1">
    <citation type="submission" date="2022-10" db="EMBL/GenBank/DDBJ databases">
        <title>Luteolibacter sp. GHJ8, whole genome shotgun sequencing project.</title>
        <authorList>
            <person name="Zhao G."/>
            <person name="Shen L."/>
        </authorList>
    </citation>
    <scope>NUCLEOTIDE SEQUENCE</scope>
    <source>
        <strain evidence="5">GHJ8</strain>
    </source>
</reference>
<keyword evidence="6" id="KW-1185">Reference proteome</keyword>
<name>A0ABT3G851_9BACT</name>
<proteinExistence type="predicted"/>
<keyword evidence="1 5" id="KW-0489">Methyltransferase</keyword>
<dbReference type="CDD" id="cd02440">
    <property type="entry name" value="AdoMet_MTases"/>
    <property type="match status" value="1"/>
</dbReference>